<dbReference type="GO" id="GO:0046872">
    <property type="term" value="F:metal ion binding"/>
    <property type="evidence" value="ECO:0007669"/>
    <property type="project" value="UniProtKB-KW"/>
</dbReference>
<protein>
    <submittedName>
        <fullName evidence="6">Fe-S-cluster-containing dehydrogenase component</fullName>
    </submittedName>
</protein>
<dbReference type="InterPro" id="IPR017900">
    <property type="entry name" value="4Fe4S_Fe_S_CS"/>
</dbReference>
<dbReference type="AlphaFoldDB" id="A0A1I3R9T7"/>
<feature type="domain" description="4Fe-4S ferredoxin-type" evidence="5">
    <location>
        <begin position="83"/>
        <end position="112"/>
    </location>
</feature>
<dbReference type="Gene3D" id="3.30.70.20">
    <property type="match status" value="2"/>
</dbReference>
<proteinExistence type="predicted"/>
<keyword evidence="2" id="KW-0479">Metal-binding</keyword>
<sequence length="149" mass="16613">MSNYRMKLDKKRCIHCKACEVHCKVKNNNPVGIKYAVHTSGKPELKDGKIVMKASFRSCYHCDDPACVAACPTEAMVRRESDGLVYVVKELCIGCEACIEACPWNIPVLHEEENIVGKCDYCMDRLDAGLEPACVTACTTHALCLERKK</sequence>
<evidence type="ECO:0000256" key="1">
    <source>
        <dbReference type="ARBA" id="ARBA00022485"/>
    </source>
</evidence>
<accession>A0A1I3R9T7</accession>
<name>A0A1I3R9T7_9BACT</name>
<keyword evidence="7" id="KW-1185">Reference proteome</keyword>
<dbReference type="InterPro" id="IPR017896">
    <property type="entry name" value="4Fe4S_Fe-S-bd"/>
</dbReference>
<dbReference type="Proteomes" id="UP000198635">
    <property type="component" value="Unassembled WGS sequence"/>
</dbReference>
<reference evidence="7" key="1">
    <citation type="submission" date="2016-10" db="EMBL/GenBank/DDBJ databases">
        <authorList>
            <person name="Varghese N."/>
            <person name="Submissions S."/>
        </authorList>
    </citation>
    <scope>NUCLEOTIDE SEQUENCE [LARGE SCALE GENOMIC DNA]</scope>
    <source>
        <strain evidence="7">DSM 5918</strain>
    </source>
</reference>
<dbReference type="RefSeq" id="WP_092372942.1">
    <property type="nucleotide sequence ID" value="NZ_FORX01000003.1"/>
</dbReference>
<evidence type="ECO:0000256" key="4">
    <source>
        <dbReference type="ARBA" id="ARBA00023014"/>
    </source>
</evidence>
<keyword evidence="4" id="KW-0411">Iron-sulfur</keyword>
<dbReference type="InterPro" id="IPR050954">
    <property type="entry name" value="ET_IronSulfur_Cluster-Binding"/>
</dbReference>
<feature type="domain" description="4Fe-4S ferredoxin-type" evidence="5">
    <location>
        <begin position="4"/>
        <end position="33"/>
    </location>
</feature>
<dbReference type="GO" id="GO:0051539">
    <property type="term" value="F:4 iron, 4 sulfur cluster binding"/>
    <property type="evidence" value="ECO:0007669"/>
    <property type="project" value="UniProtKB-KW"/>
</dbReference>
<dbReference type="PROSITE" id="PS51379">
    <property type="entry name" value="4FE4S_FER_2"/>
    <property type="match status" value="3"/>
</dbReference>
<organism evidence="6 7">
    <name type="scientific">Desulfomicrobium apsheronum</name>
    <dbReference type="NCBI Taxonomy" id="52560"/>
    <lineage>
        <taxon>Bacteria</taxon>
        <taxon>Pseudomonadati</taxon>
        <taxon>Thermodesulfobacteriota</taxon>
        <taxon>Desulfovibrionia</taxon>
        <taxon>Desulfovibrionales</taxon>
        <taxon>Desulfomicrobiaceae</taxon>
        <taxon>Desulfomicrobium</taxon>
    </lineage>
</organism>
<feature type="domain" description="4Fe-4S ferredoxin-type" evidence="5">
    <location>
        <begin position="48"/>
        <end position="81"/>
    </location>
</feature>
<dbReference type="STRING" id="52560.SAMN04488082_10381"/>
<dbReference type="Pfam" id="PF13247">
    <property type="entry name" value="Fer4_11"/>
    <property type="match status" value="1"/>
</dbReference>
<dbReference type="PROSITE" id="PS00198">
    <property type="entry name" value="4FE4S_FER_1"/>
    <property type="match status" value="1"/>
</dbReference>
<evidence type="ECO:0000256" key="2">
    <source>
        <dbReference type="ARBA" id="ARBA00022723"/>
    </source>
</evidence>
<dbReference type="OrthoDB" id="9789030at2"/>
<evidence type="ECO:0000313" key="7">
    <source>
        <dbReference type="Proteomes" id="UP000198635"/>
    </source>
</evidence>
<dbReference type="PANTHER" id="PTHR43177">
    <property type="entry name" value="PROTEIN NRFC"/>
    <property type="match status" value="1"/>
</dbReference>
<keyword evidence="3" id="KW-0408">Iron</keyword>
<keyword evidence="1" id="KW-0004">4Fe-4S</keyword>
<gene>
    <name evidence="6" type="ORF">SAMN04488082_10381</name>
</gene>
<dbReference type="EMBL" id="FORX01000003">
    <property type="protein sequence ID" value="SFJ42935.1"/>
    <property type="molecule type" value="Genomic_DNA"/>
</dbReference>
<evidence type="ECO:0000256" key="3">
    <source>
        <dbReference type="ARBA" id="ARBA00023004"/>
    </source>
</evidence>
<dbReference type="SUPFAM" id="SSF54862">
    <property type="entry name" value="4Fe-4S ferredoxins"/>
    <property type="match status" value="1"/>
</dbReference>
<evidence type="ECO:0000313" key="6">
    <source>
        <dbReference type="EMBL" id="SFJ42935.1"/>
    </source>
</evidence>
<evidence type="ECO:0000259" key="5">
    <source>
        <dbReference type="PROSITE" id="PS51379"/>
    </source>
</evidence>
<dbReference type="PANTHER" id="PTHR43177:SF9">
    <property type="entry name" value="PROTEIN NRFC"/>
    <property type="match status" value="1"/>
</dbReference>